<keyword evidence="2" id="KW-1185">Reference proteome</keyword>
<protein>
    <submittedName>
        <fullName evidence="1">Uncharacterized protein</fullName>
    </submittedName>
</protein>
<name>A0ABS2FIH2_9CLOT</name>
<gene>
    <name evidence="1" type="ORF">H6A19_13655</name>
</gene>
<evidence type="ECO:0000313" key="2">
    <source>
        <dbReference type="Proteomes" id="UP000767334"/>
    </source>
</evidence>
<accession>A0ABS2FIH2</accession>
<comment type="caution">
    <text evidence="1">The sequence shown here is derived from an EMBL/GenBank/DDBJ whole genome shotgun (WGS) entry which is preliminary data.</text>
</comment>
<evidence type="ECO:0000313" key="1">
    <source>
        <dbReference type="EMBL" id="MBM6820363.1"/>
    </source>
</evidence>
<dbReference type="RefSeq" id="WP_204572540.1">
    <property type="nucleotide sequence ID" value="NZ_JACJLL010000107.1"/>
</dbReference>
<sequence>MEYVEKFKGGNLVEELEVSIFYDSKSSNHSCRMKICNEMEPQDFEANGNS</sequence>
<proteinExistence type="predicted"/>
<reference evidence="1 2" key="1">
    <citation type="journal article" date="2021" name="Sci. Rep.">
        <title>The distribution of antibiotic resistance genes in chicken gut microbiota commensals.</title>
        <authorList>
            <person name="Juricova H."/>
            <person name="Matiasovicova J."/>
            <person name="Kubasova T."/>
            <person name="Cejkova D."/>
            <person name="Rychlik I."/>
        </authorList>
    </citation>
    <scope>NUCLEOTIDE SEQUENCE [LARGE SCALE GENOMIC DNA]</scope>
    <source>
        <strain evidence="1 2">An435</strain>
    </source>
</reference>
<dbReference type="Proteomes" id="UP000767334">
    <property type="component" value="Unassembled WGS sequence"/>
</dbReference>
<dbReference type="EMBL" id="JACJLL010000107">
    <property type="protein sequence ID" value="MBM6820363.1"/>
    <property type="molecule type" value="Genomic_DNA"/>
</dbReference>
<organism evidence="1 2">
    <name type="scientific">Clostridium saudiense</name>
    <dbReference type="NCBI Taxonomy" id="1414720"/>
    <lineage>
        <taxon>Bacteria</taxon>
        <taxon>Bacillati</taxon>
        <taxon>Bacillota</taxon>
        <taxon>Clostridia</taxon>
        <taxon>Eubacteriales</taxon>
        <taxon>Clostridiaceae</taxon>
        <taxon>Clostridium</taxon>
    </lineage>
</organism>